<dbReference type="InterPro" id="IPR006680">
    <property type="entry name" value="Amidohydro-rel"/>
</dbReference>
<evidence type="ECO:0000313" key="3">
    <source>
        <dbReference type="EMBL" id="GIH00731.1"/>
    </source>
</evidence>
<organism evidence="3 4">
    <name type="scientific">Plantactinospora mayteni</name>
    <dbReference type="NCBI Taxonomy" id="566021"/>
    <lineage>
        <taxon>Bacteria</taxon>
        <taxon>Bacillati</taxon>
        <taxon>Actinomycetota</taxon>
        <taxon>Actinomycetes</taxon>
        <taxon>Micromonosporales</taxon>
        <taxon>Micromonosporaceae</taxon>
        <taxon>Plantactinospora</taxon>
    </lineage>
</organism>
<evidence type="ECO:0000313" key="4">
    <source>
        <dbReference type="Proteomes" id="UP000621500"/>
    </source>
</evidence>
<dbReference type="Pfam" id="PF04909">
    <property type="entry name" value="Amidohydro_2"/>
    <property type="match status" value="1"/>
</dbReference>
<feature type="domain" description="Amidohydrolase-related" evidence="2">
    <location>
        <begin position="34"/>
        <end position="360"/>
    </location>
</feature>
<dbReference type="Proteomes" id="UP000621500">
    <property type="component" value="Unassembled WGS sequence"/>
</dbReference>
<dbReference type="InterPro" id="IPR032466">
    <property type="entry name" value="Metal_Hydrolase"/>
</dbReference>
<reference evidence="3 4" key="1">
    <citation type="submission" date="2021-01" db="EMBL/GenBank/DDBJ databases">
        <title>Whole genome shotgun sequence of Plantactinospora mayteni NBRC 109088.</title>
        <authorList>
            <person name="Komaki H."/>
            <person name="Tamura T."/>
        </authorList>
    </citation>
    <scope>NUCLEOTIDE SEQUENCE [LARGE SCALE GENOMIC DNA]</scope>
    <source>
        <strain evidence="3 4">NBRC 109088</strain>
    </source>
</reference>
<sequence>MTTETPTERPGEWWPELAPVVRPTTATKPAYRTVDVHTHLSVPAAGALAAPHLRPEYEPRIRYSSAETLAYNREYRASARQTGQFEDADVRLADMDRQGIDVQVLSVPPTEYFYWLDEDEALAACRLQHDRFAEVVAAHPTRFTAVANLPMRHPRLAVEVLREARRDHGFHGFELSADVVGLDLDDPRYDVVWEAAVELGMTAIMHPQGFTHGERFTDYYLVNVMCMPLASTLAVTRMILGGVWRRHPELAMVVVHGGGYLPFYSARTDHAYAVRPELRRHIDRPPSEYLRRLYFDTNVFDPAMVRQLVDRFGADHVLLGTDYPFDMGTVDPLGFLERVELTEHERRLVLGGNAVRLLGIPG</sequence>
<name>A0ABQ4F1D5_9ACTN</name>
<protein>
    <submittedName>
        <fullName evidence="3">Amidohydrolase</fullName>
    </submittedName>
</protein>
<proteinExistence type="predicted"/>
<keyword evidence="1" id="KW-0456">Lyase</keyword>
<evidence type="ECO:0000259" key="2">
    <source>
        <dbReference type="Pfam" id="PF04909"/>
    </source>
</evidence>
<dbReference type="EMBL" id="BONX01000057">
    <property type="protein sequence ID" value="GIH00731.1"/>
    <property type="molecule type" value="Genomic_DNA"/>
</dbReference>
<keyword evidence="4" id="KW-1185">Reference proteome</keyword>
<dbReference type="PANTHER" id="PTHR21240:SF28">
    <property type="entry name" value="ISO-OROTATE DECARBOXYLASE (EUROFUNG)"/>
    <property type="match status" value="1"/>
</dbReference>
<accession>A0ABQ4F1D5</accession>
<dbReference type="InterPro" id="IPR032465">
    <property type="entry name" value="ACMSD"/>
</dbReference>
<comment type="caution">
    <text evidence="3">The sequence shown here is derived from an EMBL/GenBank/DDBJ whole genome shotgun (WGS) entry which is preliminary data.</text>
</comment>
<gene>
    <name evidence="3" type="ORF">Pma05_73030</name>
</gene>
<dbReference type="RefSeq" id="WP_203862027.1">
    <property type="nucleotide sequence ID" value="NZ_BAAAZQ010000030.1"/>
</dbReference>
<evidence type="ECO:0000256" key="1">
    <source>
        <dbReference type="ARBA" id="ARBA00023239"/>
    </source>
</evidence>
<dbReference type="SUPFAM" id="SSF51556">
    <property type="entry name" value="Metallo-dependent hydrolases"/>
    <property type="match status" value="1"/>
</dbReference>
<dbReference type="PANTHER" id="PTHR21240">
    <property type="entry name" value="2-AMINO-3-CARBOXYLMUCONATE-6-SEMIALDEHYDE DECARBOXYLASE"/>
    <property type="match status" value="1"/>
</dbReference>
<dbReference type="Gene3D" id="3.20.20.140">
    <property type="entry name" value="Metal-dependent hydrolases"/>
    <property type="match status" value="1"/>
</dbReference>